<dbReference type="Proteomes" id="UP000076874">
    <property type="component" value="Unassembled WGS sequence"/>
</dbReference>
<evidence type="ECO:0000313" key="2">
    <source>
        <dbReference type="Proteomes" id="UP000076874"/>
    </source>
</evidence>
<proteinExistence type="predicted"/>
<keyword evidence="2" id="KW-1185">Reference proteome</keyword>
<name>A0A162MMM6_9HYPO</name>
<reference evidence="1 2" key="1">
    <citation type="journal article" date="2016" name="Genome Biol. Evol.">
        <title>Divergent and convergent evolution of fungal pathogenicity.</title>
        <authorList>
            <person name="Shang Y."/>
            <person name="Xiao G."/>
            <person name="Zheng P."/>
            <person name="Cen K."/>
            <person name="Zhan S."/>
            <person name="Wang C."/>
        </authorList>
    </citation>
    <scope>NUCLEOTIDE SEQUENCE [LARGE SCALE GENOMIC DNA]</scope>
    <source>
        <strain evidence="1 2">RCEF 264</strain>
    </source>
</reference>
<sequence>MQNPSGGAPRITKVRTAKPVLSGSATPVVTELLVRRFRVRAGEAGGGHEEAPKRTDEE</sequence>
<evidence type="ECO:0000313" key="1">
    <source>
        <dbReference type="EMBL" id="OAA64200.1"/>
    </source>
</evidence>
<dbReference type="AlphaFoldDB" id="A0A162MMM6"/>
<protein>
    <submittedName>
        <fullName evidence="1">Uncharacterized protein</fullName>
    </submittedName>
</protein>
<organism evidence="1 2">
    <name type="scientific">Niveomyces insectorum RCEF 264</name>
    <dbReference type="NCBI Taxonomy" id="1081102"/>
    <lineage>
        <taxon>Eukaryota</taxon>
        <taxon>Fungi</taxon>
        <taxon>Dikarya</taxon>
        <taxon>Ascomycota</taxon>
        <taxon>Pezizomycotina</taxon>
        <taxon>Sordariomycetes</taxon>
        <taxon>Hypocreomycetidae</taxon>
        <taxon>Hypocreales</taxon>
        <taxon>Cordycipitaceae</taxon>
        <taxon>Niveomyces</taxon>
    </lineage>
</organism>
<accession>A0A162MMM6</accession>
<gene>
    <name evidence="1" type="ORF">SPI_02847</name>
</gene>
<dbReference type="EMBL" id="AZHD01000004">
    <property type="protein sequence ID" value="OAA64200.1"/>
    <property type="molecule type" value="Genomic_DNA"/>
</dbReference>
<comment type="caution">
    <text evidence="1">The sequence shown here is derived from an EMBL/GenBank/DDBJ whole genome shotgun (WGS) entry which is preliminary data.</text>
</comment>